<reference evidence="2 3" key="1">
    <citation type="journal article" date="2016" name="Nat. Commun.">
        <title>Thousands of microbial genomes shed light on interconnected biogeochemical processes in an aquifer system.</title>
        <authorList>
            <person name="Anantharaman K."/>
            <person name="Brown C.T."/>
            <person name="Hug L.A."/>
            <person name="Sharon I."/>
            <person name="Castelle C.J."/>
            <person name="Probst A.J."/>
            <person name="Thomas B.C."/>
            <person name="Singh A."/>
            <person name="Wilkins M.J."/>
            <person name="Karaoz U."/>
            <person name="Brodie E.L."/>
            <person name="Williams K.H."/>
            <person name="Hubbard S.S."/>
            <person name="Banfield J.F."/>
        </authorList>
    </citation>
    <scope>NUCLEOTIDE SEQUENCE [LARGE SCALE GENOMIC DNA]</scope>
</reference>
<proteinExistence type="predicted"/>
<name>A0A1G2CE17_9BACT</name>
<comment type="caution">
    <text evidence="2">The sequence shown here is derived from an EMBL/GenBank/DDBJ whole genome shotgun (WGS) entry which is preliminary data.</text>
</comment>
<evidence type="ECO:0008006" key="4">
    <source>
        <dbReference type="Google" id="ProtNLM"/>
    </source>
</evidence>
<keyword evidence="1" id="KW-1133">Transmembrane helix</keyword>
<dbReference type="Proteomes" id="UP000178880">
    <property type="component" value="Unassembled WGS sequence"/>
</dbReference>
<evidence type="ECO:0000313" key="3">
    <source>
        <dbReference type="Proteomes" id="UP000178880"/>
    </source>
</evidence>
<protein>
    <recommendedName>
        <fullName evidence="4">Gram-positive cocci surface proteins LPxTG domain-containing protein</fullName>
    </recommendedName>
</protein>
<dbReference type="AlphaFoldDB" id="A0A1G2CE17"/>
<evidence type="ECO:0000313" key="2">
    <source>
        <dbReference type="EMBL" id="OGY99633.1"/>
    </source>
</evidence>
<dbReference type="STRING" id="1798650.A2945_03235"/>
<keyword evidence="1" id="KW-0472">Membrane</keyword>
<dbReference type="EMBL" id="MHLA01000014">
    <property type="protein sequence ID" value="OGY99633.1"/>
    <property type="molecule type" value="Genomic_DNA"/>
</dbReference>
<organism evidence="2 3">
    <name type="scientific">Candidatus Liptonbacteria bacterium RIFCSPLOWO2_01_FULL_52_25</name>
    <dbReference type="NCBI Taxonomy" id="1798650"/>
    <lineage>
        <taxon>Bacteria</taxon>
        <taxon>Candidatus Liptoniibacteriota</taxon>
    </lineage>
</organism>
<feature type="transmembrane region" description="Helical" evidence="1">
    <location>
        <begin position="12"/>
        <end position="29"/>
    </location>
</feature>
<evidence type="ECO:0000256" key="1">
    <source>
        <dbReference type="SAM" id="Phobius"/>
    </source>
</evidence>
<keyword evidence="1" id="KW-0812">Transmembrane</keyword>
<feature type="transmembrane region" description="Helical" evidence="1">
    <location>
        <begin position="64"/>
        <end position="85"/>
    </location>
</feature>
<sequence>MKETFLVKKGVVLITFIFIVAIIVVSSVATSRAHLGEEEEIHVPISQPPMPPIPTFPTNTSKSMLGYVFVGVAVAGAGLIAWRFFKKKR</sequence>
<accession>A0A1G2CE17</accession>
<gene>
    <name evidence="2" type="ORF">A2945_03235</name>
</gene>